<reference evidence="1 2" key="1">
    <citation type="journal article" date="2018" name="BMC Genomics">
        <title>Genomic comparison of Trypanosoma conorhini and Trypanosoma rangeli to Trypanosoma cruzi strains of high and low virulence.</title>
        <authorList>
            <person name="Bradwell K.R."/>
            <person name="Koparde V.N."/>
            <person name="Matveyev A.V."/>
            <person name="Serrano M.G."/>
            <person name="Alves J.M."/>
            <person name="Parikh H."/>
            <person name="Huang B."/>
            <person name="Lee V."/>
            <person name="Espinosa-Alvarez O."/>
            <person name="Ortiz P.A."/>
            <person name="Costa-Martins A.G."/>
            <person name="Teixeira M.M."/>
            <person name="Buck G.A."/>
        </authorList>
    </citation>
    <scope>NUCLEOTIDE SEQUENCE [LARGE SCALE GENOMIC DNA]</scope>
    <source>
        <strain evidence="1 2">AM80</strain>
    </source>
</reference>
<keyword evidence="2" id="KW-1185">Reference proteome</keyword>
<accession>A0A3S5ISI1</accession>
<organism evidence="1 2">
    <name type="scientific">Trypanosoma rangeli</name>
    <dbReference type="NCBI Taxonomy" id="5698"/>
    <lineage>
        <taxon>Eukaryota</taxon>
        <taxon>Discoba</taxon>
        <taxon>Euglenozoa</taxon>
        <taxon>Kinetoplastea</taxon>
        <taxon>Metakinetoplastina</taxon>
        <taxon>Trypanosomatida</taxon>
        <taxon>Trypanosomatidae</taxon>
        <taxon>Trypanosoma</taxon>
        <taxon>Herpetosoma</taxon>
    </lineage>
</organism>
<dbReference type="EMBL" id="MKGL01000018">
    <property type="protein sequence ID" value="RNF11395.1"/>
    <property type="molecule type" value="Genomic_DNA"/>
</dbReference>
<dbReference type="Proteomes" id="UP000283634">
    <property type="component" value="Unassembled WGS sequence"/>
</dbReference>
<sequence length="111" mass="11691">MNIVGAGKMSLIRTMQSLPVKTSQGLGMSLGPSPPFSCTRCSGQQPPRSASGSCSSSYVDVVLDGVVDVEAPLKGCEEALARLPEDRLKQFSFSNGDENKAVLGQNERTDA</sequence>
<protein>
    <submittedName>
        <fullName evidence="1">Uncharacterized protein</fullName>
    </submittedName>
</protein>
<proteinExistence type="predicted"/>
<dbReference type="RefSeq" id="XP_029242156.1">
    <property type="nucleotide sequence ID" value="XM_029378069.1"/>
</dbReference>
<evidence type="ECO:0000313" key="2">
    <source>
        <dbReference type="Proteomes" id="UP000283634"/>
    </source>
</evidence>
<gene>
    <name evidence="1" type="ORF">TraAM80_01012</name>
</gene>
<name>A0A3S5ISI1_TRYRA</name>
<dbReference type="AlphaFoldDB" id="A0A3S5ISI1"/>
<dbReference type="GeneID" id="40324945"/>
<evidence type="ECO:0000313" key="1">
    <source>
        <dbReference type="EMBL" id="RNF11395.1"/>
    </source>
</evidence>
<comment type="caution">
    <text evidence="1">The sequence shown here is derived from an EMBL/GenBank/DDBJ whole genome shotgun (WGS) entry which is preliminary data.</text>
</comment>